<dbReference type="AlphaFoldDB" id="A0A382RWN5"/>
<organism evidence="2">
    <name type="scientific">marine metagenome</name>
    <dbReference type="NCBI Taxonomy" id="408172"/>
    <lineage>
        <taxon>unclassified sequences</taxon>
        <taxon>metagenomes</taxon>
        <taxon>ecological metagenomes</taxon>
    </lineage>
</organism>
<protein>
    <submittedName>
        <fullName evidence="2">Uncharacterized protein</fullName>
    </submittedName>
</protein>
<sequence>MRVGGPSSAGFVPGQHASGRTPTPAEAQLNAEKDSREGERSLLVREGDSRSYDV</sequence>
<feature type="compositionally biased region" description="Basic and acidic residues" evidence="1">
    <location>
        <begin position="31"/>
        <end position="54"/>
    </location>
</feature>
<reference evidence="2" key="1">
    <citation type="submission" date="2018-05" db="EMBL/GenBank/DDBJ databases">
        <authorList>
            <person name="Lanie J.A."/>
            <person name="Ng W.-L."/>
            <person name="Kazmierczak K.M."/>
            <person name="Andrzejewski T.M."/>
            <person name="Davidsen T.M."/>
            <person name="Wayne K.J."/>
            <person name="Tettelin H."/>
            <person name="Glass J.I."/>
            <person name="Rusch D."/>
            <person name="Podicherti R."/>
            <person name="Tsui H.-C.T."/>
            <person name="Winkler M.E."/>
        </authorList>
    </citation>
    <scope>NUCLEOTIDE SEQUENCE</scope>
</reference>
<evidence type="ECO:0000256" key="1">
    <source>
        <dbReference type="SAM" id="MobiDB-lite"/>
    </source>
</evidence>
<feature type="region of interest" description="Disordered" evidence="1">
    <location>
        <begin position="1"/>
        <end position="54"/>
    </location>
</feature>
<accession>A0A382RWN5</accession>
<feature type="non-terminal residue" evidence="2">
    <location>
        <position position="54"/>
    </location>
</feature>
<dbReference type="EMBL" id="UINC01124518">
    <property type="protein sequence ID" value="SVD01722.1"/>
    <property type="molecule type" value="Genomic_DNA"/>
</dbReference>
<name>A0A382RWN5_9ZZZZ</name>
<gene>
    <name evidence="2" type="ORF">METZ01_LOCUS354576</name>
</gene>
<evidence type="ECO:0000313" key="2">
    <source>
        <dbReference type="EMBL" id="SVD01722.1"/>
    </source>
</evidence>
<proteinExistence type="predicted"/>